<feature type="region of interest" description="Disordered" evidence="8">
    <location>
        <begin position="673"/>
        <end position="741"/>
    </location>
</feature>
<feature type="compositionally biased region" description="Polar residues" evidence="8">
    <location>
        <begin position="1184"/>
        <end position="1195"/>
    </location>
</feature>
<dbReference type="PANTHER" id="PTHR21541:SF3">
    <property type="entry name" value="STRUCTURE-SPECIFIC ENDONUCLEASE SUBUNIT SLX4"/>
    <property type="match status" value="1"/>
</dbReference>
<keyword evidence="4" id="KW-0233">DNA recombination</keyword>
<feature type="region of interest" description="Disordered" evidence="8">
    <location>
        <begin position="536"/>
        <end position="595"/>
    </location>
</feature>
<accession>A0AAD8DLS0</accession>
<dbReference type="GO" id="GO:0006281">
    <property type="term" value="P:DNA repair"/>
    <property type="evidence" value="ECO:0007669"/>
    <property type="project" value="UniProtKB-KW"/>
</dbReference>
<reference evidence="9" key="1">
    <citation type="submission" date="2023-03" db="EMBL/GenBank/DDBJ databases">
        <title>Chromosome-level genomes of two armyworms, Mythimna separata and Mythimna loreyi, provide insights into the biosynthesis and reception of sex pheromones.</title>
        <authorList>
            <person name="Zhao H."/>
        </authorList>
    </citation>
    <scope>NUCLEOTIDE SEQUENCE</scope>
    <source>
        <strain evidence="9">BeijingLab</strain>
        <tissue evidence="9">Pupa</tissue>
    </source>
</reference>
<organism evidence="9 10">
    <name type="scientific">Mythimna separata</name>
    <name type="common">Oriental armyworm</name>
    <name type="synonym">Pseudaletia separata</name>
    <dbReference type="NCBI Taxonomy" id="271217"/>
    <lineage>
        <taxon>Eukaryota</taxon>
        <taxon>Metazoa</taxon>
        <taxon>Ecdysozoa</taxon>
        <taxon>Arthropoda</taxon>
        <taxon>Hexapoda</taxon>
        <taxon>Insecta</taxon>
        <taxon>Pterygota</taxon>
        <taxon>Neoptera</taxon>
        <taxon>Endopterygota</taxon>
        <taxon>Lepidoptera</taxon>
        <taxon>Glossata</taxon>
        <taxon>Ditrysia</taxon>
        <taxon>Noctuoidea</taxon>
        <taxon>Noctuidae</taxon>
        <taxon>Noctuinae</taxon>
        <taxon>Hadenini</taxon>
        <taxon>Mythimna</taxon>
    </lineage>
</organism>
<sequence>MNINSNSSSQCVRSKYFTGQTDMDESLSDFQEEKKSCKGPKPNKKPAKPKSRKVTKRIKGQNDIRTALKGKKNELVAYSKEFDTVCKKSGLDVDSEQLQLAIALSKSLQTESNAPETSQALSSQQRVAKIRKTLQEYGFKVPEAKISVGKKTKKYRKQYKLLTVPEEEKHQNITGKYTRILFENLDQSKVEQESYNIEESARIFYIASSIPYEYIKDNNIFYVDDLVEKSTTSGLLLRDWSEIPGRPESPKLVDTFAMNFKDIDCSQDELDIILSGPVKSVKDIFASKEMEYKRKYKDFDVPKLVIEDEEMIPTEDIESKIDKDVININRNVHESGLTENSDSLQKPAEVEINRSPVKILLEDKTLVTEVIELISPIKQVNGPKEVINIETSDKQYRSCSPDIFDDEISSIMETSKPVVVLSQEHKTKVFSQDNYMDLTQCANIPSQHSEKGIQLSQNITKRRSNDFMEITDCIVGSSQPIREELKEIDLTQSPEDNGAIVDGNININEGDNVSKNATDSTSINITDEQQITVLSNHLNTDSRRAEKEDIDLTQSSNEDESRTNIELNVERPGKKVEESMDLTQSSNSTDVSLPLVDVGNSQSQASLDDTIIVDKDEYIAKIKKSCFSTEASSQVVDLTQAQDISIEYHPSPVKVASSELCSNSFYEDFVHEHSTNTENSKETALNSDLNEQESSYNESKEANDDIDLTQGSSSSEEIVVSQRPSIVHEKAPNNSSLGKQDDVSIDYDEIIIEDNINNKESFRDNGRNSNLTQQHDLSEIHNDLETVNDNNDLDINSSQNSELGFQISDNELDYSLHESRRDFQTDKGRGKDNVTQHYDSSKLEADNDIEILDDNDDDINSSQNSEVFRISDKELDYSLHKSRRDYSINNFNVKENEEDKNMNLKYDSSKSEVDNDIEILDDNNEADLQSSQNSEAFQISDKELDYSLHKSRRDFPVDNFEFGSISVLDNVTTLGRSRKSLSEGCEPYFNEDKNDMEEDSYLPEVYVKKTDNKIVETTQLEAEGMSPIKVQEILRSKDGIINIKTPKNSEYIIKTVDVTPMADFASMSTPQRNRELDRYGLKPFKRKRAIQILTHLYNQTHPTIQQLTDEDQPSPSKKPRTNTYTQESPPKRSITSPEKSPAKEAGWSKTPEKSPLKFTWKKPTKETRLHASPKKTDVLETDSHMSSAMTSSKTPVKSPRKFVYKKPRLQALPNKTDNLESDSNMPITTSSSRSGKDRNMGSALSPILPHELERDRDTFSAPLSAKADEIRGVADVCGYEITNEVAVVKSVDCCPDDWVFQKREKAKIHSCRVPLHIAFHNYVLSRRSLREAILKYEPVNIDVIHKDLVGYGHRYDPKDLLKFLDKRCITVKTSDNNARNGKR</sequence>
<comment type="similarity">
    <text evidence="2">Belongs to the SLX4 family.</text>
</comment>
<feature type="compositionally biased region" description="Polar residues" evidence="8">
    <location>
        <begin position="1121"/>
        <end position="1138"/>
    </location>
</feature>
<feature type="region of interest" description="Disordered" evidence="8">
    <location>
        <begin position="490"/>
        <end position="514"/>
    </location>
</feature>
<proteinExistence type="inferred from homology"/>
<evidence type="ECO:0000256" key="1">
    <source>
        <dbReference type="ARBA" id="ARBA00004123"/>
    </source>
</evidence>
<gene>
    <name evidence="9" type="ORF">PYW07_010513</name>
</gene>
<dbReference type="PANTHER" id="PTHR21541">
    <property type="entry name" value="BTB POZ DOMAIN CONTAINING 12"/>
    <property type="match status" value="1"/>
</dbReference>
<feature type="compositionally biased region" description="Polar residues" evidence="8">
    <location>
        <begin position="505"/>
        <end position="514"/>
    </location>
</feature>
<comment type="subcellular location">
    <subcellularLocation>
        <location evidence="1">Nucleus</location>
    </subcellularLocation>
</comment>
<protein>
    <recommendedName>
        <fullName evidence="7">Structure-specific endonuclease subunit SLX4</fullName>
    </recommendedName>
</protein>
<dbReference type="Pfam" id="PF09494">
    <property type="entry name" value="Slx4"/>
    <property type="match status" value="1"/>
</dbReference>
<dbReference type="InterPro" id="IPR018574">
    <property type="entry name" value="Structure-sp_endonuc_su_Slx4"/>
</dbReference>
<evidence type="ECO:0000256" key="7">
    <source>
        <dbReference type="ARBA" id="ARBA00029496"/>
    </source>
</evidence>
<dbReference type="EMBL" id="JARGEI010000026">
    <property type="protein sequence ID" value="KAJ8708388.1"/>
    <property type="molecule type" value="Genomic_DNA"/>
</dbReference>
<dbReference type="CDD" id="cd22999">
    <property type="entry name" value="SAP_SLX4"/>
    <property type="match status" value="1"/>
</dbReference>
<comment type="caution">
    <text evidence="9">The sequence shown here is derived from an EMBL/GenBank/DDBJ whole genome shotgun (WGS) entry which is preliminary data.</text>
</comment>
<keyword evidence="10" id="KW-1185">Reference proteome</keyword>
<evidence type="ECO:0000256" key="5">
    <source>
        <dbReference type="ARBA" id="ARBA00023204"/>
    </source>
</evidence>
<feature type="compositionally biased region" description="Polar residues" evidence="8">
    <location>
        <begin position="1213"/>
        <end position="1233"/>
    </location>
</feature>
<feature type="region of interest" description="Disordered" evidence="8">
    <location>
        <begin position="1101"/>
        <end position="1198"/>
    </location>
</feature>
<feature type="compositionally biased region" description="Basic and acidic residues" evidence="8">
    <location>
        <begin position="1163"/>
        <end position="1183"/>
    </location>
</feature>
<keyword evidence="3" id="KW-0227">DNA damage</keyword>
<name>A0AAD8DLS0_MYTSE</name>
<dbReference type="Proteomes" id="UP001231518">
    <property type="component" value="Chromosome 25"/>
</dbReference>
<feature type="compositionally biased region" description="Polar residues" evidence="8">
    <location>
        <begin position="682"/>
        <end position="697"/>
    </location>
</feature>
<feature type="compositionally biased region" description="Basic and acidic residues" evidence="8">
    <location>
        <begin position="559"/>
        <end position="578"/>
    </location>
</feature>
<keyword evidence="6" id="KW-0539">Nucleus</keyword>
<keyword evidence="5" id="KW-0234">DNA repair</keyword>
<dbReference type="GO" id="GO:0033557">
    <property type="term" value="C:Slx1-Slx4 complex"/>
    <property type="evidence" value="ECO:0007669"/>
    <property type="project" value="InterPro"/>
</dbReference>
<evidence type="ECO:0000256" key="8">
    <source>
        <dbReference type="SAM" id="MobiDB-lite"/>
    </source>
</evidence>
<feature type="compositionally biased region" description="Polar residues" evidence="8">
    <location>
        <begin position="581"/>
        <end position="591"/>
    </location>
</feature>
<dbReference type="GO" id="GO:0006260">
    <property type="term" value="P:DNA replication"/>
    <property type="evidence" value="ECO:0007669"/>
    <property type="project" value="InterPro"/>
</dbReference>
<evidence type="ECO:0000313" key="9">
    <source>
        <dbReference type="EMBL" id="KAJ8708388.1"/>
    </source>
</evidence>
<evidence type="ECO:0000256" key="4">
    <source>
        <dbReference type="ARBA" id="ARBA00023172"/>
    </source>
</evidence>
<feature type="compositionally biased region" description="Basic residues" evidence="8">
    <location>
        <begin position="37"/>
        <end position="58"/>
    </location>
</feature>
<evidence type="ECO:0000256" key="3">
    <source>
        <dbReference type="ARBA" id="ARBA00022763"/>
    </source>
</evidence>
<evidence type="ECO:0000256" key="6">
    <source>
        <dbReference type="ARBA" id="ARBA00023242"/>
    </source>
</evidence>
<evidence type="ECO:0000256" key="2">
    <source>
        <dbReference type="ARBA" id="ARBA00006661"/>
    </source>
</evidence>
<dbReference type="GO" id="GO:0000712">
    <property type="term" value="P:resolution of meiotic recombination intermediates"/>
    <property type="evidence" value="ECO:0007669"/>
    <property type="project" value="TreeGrafter"/>
</dbReference>
<evidence type="ECO:0000313" key="10">
    <source>
        <dbReference type="Proteomes" id="UP001231518"/>
    </source>
</evidence>
<feature type="region of interest" description="Disordered" evidence="8">
    <location>
        <begin position="23"/>
        <end position="58"/>
    </location>
</feature>
<feature type="region of interest" description="Disordered" evidence="8">
    <location>
        <begin position="1210"/>
        <end position="1243"/>
    </location>
</feature>